<organism evidence="1 2">
    <name type="scientific">Novipirellula galeiformis</name>
    <dbReference type="NCBI Taxonomy" id="2528004"/>
    <lineage>
        <taxon>Bacteria</taxon>
        <taxon>Pseudomonadati</taxon>
        <taxon>Planctomycetota</taxon>
        <taxon>Planctomycetia</taxon>
        <taxon>Pirellulales</taxon>
        <taxon>Pirellulaceae</taxon>
        <taxon>Novipirellula</taxon>
    </lineage>
</organism>
<dbReference type="RefSeq" id="WP_146593813.1">
    <property type="nucleotide sequence ID" value="NZ_SJPT01000002.1"/>
</dbReference>
<dbReference type="Gene3D" id="1.20.1260.10">
    <property type="match status" value="1"/>
</dbReference>
<evidence type="ECO:0000313" key="2">
    <source>
        <dbReference type="Proteomes" id="UP000316304"/>
    </source>
</evidence>
<evidence type="ECO:0000313" key="1">
    <source>
        <dbReference type="EMBL" id="TWU25127.1"/>
    </source>
</evidence>
<reference evidence="1 2" key="1">
    <citation type="submission" date="2019-02" db="EMBL/GenBank/DDBJ databases">
        <title>Deep-cultivation of Planctomycetes and their phenomic and genomic characterization uncovers novel biology.</title>
        <authorList>
            <person name="Wiegand S."/>
            <person name="Jogler M."/>
            <person name="Boedeker C."/>
            <person name="Pinto D."/>
            <person name="Vollmers J."/>
            <person name="Rivas-Marin E."/>
            <person name="Kohn T."/>
            <person name="Peeters S.H."/>
            <person name="Heuer A."/>
            <person name="Rast P."/>
            <person name="Oberbeckmann S."/>
            <person name="Bunk B."/>
            <person name="Jeske O."/>
            <person name="Meyerdierks A."/>
            <person name="Storesund J.E."/>
            <person name="Kallscheuer N."/>
            <person name="Luecker S."/>
            <person name="Lage O.M."/>
            <person name="Pohl T."/>
            <person name="Merkel B.J."/>
            <person name="Hornburger P."/>
            <person name="Mueller R.-W."/>
            <person name="Bruemmer F."/>
            <person name="Labrenz M."/>
            <person name="Spormann A.M."/>
            <person name="Op Den Camp H."/>
            <person name="Overmann J."/>
            <person name="Amann R."/>
            <person name="Jetten M.S.M."/>
            <person name="Mascher T."/>
            <person name="Medema M.H."/>
            <person name="Devos D.P."/>
            <person name="Kaster A.-K."/>
            <person name="Ovreas L."/>
            <person name="Rohde M."/>
            <person name="Galperin M.Y."/>
            <person name="Jogler C."/>
        </authorList>
    </citation>
    <scope>NUCLEOTIDE SEQUENCE [LARGE SCALE GENOMIC DNA]</scope>
    <source>
        <strain evidence="1 2">Pla52o</strain>
    </source>
</reference>
<keyword evidence="2" id="KW-1185">Reference proteome</keyword>
<dbReference type="OrthoDB" id="9795056at2"/>
<proteinExistence type="predicted"/>
<dbReference type="CDD" id="cd07909">
    <property type="entry name" value="YciF"/>
    <property type="match status" value="1"/>
</dbReference>
<dbReference type="EMBL" id="SJPT01000002">
    <property type="protein sequence ID" value="TWU25127.1"/>
    <property type="molecule type" value="Genomic_DNA"/>
</dbReference>
<dbReference type="InterPro" id="IPR012347">
    <property type="entry name" value="Ferritin-like"/>
</dbReference>
<dbReference type="InterPro" id="IPR009078">
    <property type="entry name" value="Ferritin-like_SF"/>
</dbReference>
<dbReference type="PANTHER" id="PTHR30565:SF9">
    <property type="entry name" value="PROTEIN YCIF"/>
    <property type="match status" value="1"/>
</dbReference>
<protein>
    <submittedName>
        <fullName evidence="1">Uncharacterized protein</fullName>
    </submittedName>
</protein>
<dbReference type="Pfam" id="PF05974">
    <property type="entry name" value="DUF892"/>
    <property type="match status" value="1"/>
</dbReference>
<gene>
    <name evidence="1" type="ORF">Pla52o_14250</name>
</gene>
<dbReference type="Proteomes" id="UP000316304">
    <property type="component" value="Unassembled WGS sequence"/>
</dbReference>
<sequence>MKLNSLEKLYVHELKDLYSAENQLLDALPKMRDAAHNADLKAAFANHLEETKTHVARLETLFADLDFEPGGHKCAAMEGLIKEGEDMIQEDIEPEVLDAGLIAAAQRVEHYEMAGYGTARTHAEKLGHQEAADLLQLTLNEEGLADQTLSRLAERKINFLALGAIG</sequence>
<dbReference type="AlphaFoldDB" id="A0A5C6CNE0"/>
<dbReference type="PANTHER" id="PTHR30565">
    <property type="entry name" value="PROTEIN YCIF"/>
    <property type="match status" value="1"/>
</dbReference>
<accession>A0A5C6CNE0</accession>
<name>A0A5C6CNE0_9BACT</name>
<dbReference type="SUPFAM" id="SSF47240">
    <property type="entry name" value="Ferritin-like"/>
    <property type="match status" value="1"/>
</dbReference>
<dbReference type="InterPro" id="IPR047114">
    <property type="entry name" value="YciF"/>
</dbReference>
<comment type="caution">
    <text evidence="1">The sequence shown here is derived from an EMBL/GenBank/DDBJ whole genome shotgun (WGS) entry which is preliminary data.</text>
</comment>
<dbReference type="InterPro" id="IPR010287">
    <property type="entry name" value="DUF892_YciF-like"/>
</dbReference>